<dbReference type="Proteomes" id="UP000800040">
    <property type="component" value="Unassembled WGS sequence"/>
</dbReference>
<feature type="region of interest" description="Disordered" evidence="1">
    <location>
        <begin position="413"/>
        <end position="434"/>
    </location>
</feature>
<evidence type="ECO:0000313" key="2">
    <source>
        <dbReference type="EMBL" id="KAF1832119.1"/>
    </source>
</evidence>
<name>A0A6A5K5A9_9PLEO</name>
<evidence type="ECO:0000313" key="3">
    <source>
        <dbReference type="Proteomes" id="UP000800040"/>
    </source>
</evidence>
<gene>
    <name evidence="2" type="ORF">BDW02DRAFT_649377</name>
</gene>
<protein>
    <submittedName>
        <fullName evidence="2">Uncharacterized protein</fullName>
    </submittedName>
</protein>
<dbReference type="AlphaFoldDB" id="A0A6A5K5A9"/>
<dbReference type="OrthoDB" id="5351220at2759"/>
<proteinExistence type="predicted"/>
<accession>A0A6A5K5A9</accession>
<reference evidence="2" key="1">
    <citation type="submission" date="2020-01" db="EMBL/GenBank/DDBJ databases">
        <authorList>
            <consortium name="DOE Joint Genome Institute"/>
            <person name="Haridas S."/>
            <person name="Albert R."/>
            <person name="Binder M."/>
            <person name="Bloem J."/>
            <person name="Labutti K."/>
            <person name="Salamov A."/>
            <person name="Andreopoulos B."/>
            <person name="Baker S.E."/>
            <person name="Barry K."/>
            <person name="Bills G."/>
            <person name="Bluhm B.H."/>
            <person name="Cannon C."/>
            <person name="Castanera R."/>
            <person name="Culley D.E."/>
            <person name="Daum C."/>
            <person name="Ezra D."/>
            <person name="Gonzalez J.B."/>
            <person name="Henrissat B."/>
            <person name="Kuo A."/>
            <person name="Liang C."/>
            <person name="Lipzen A."/>
            <person name="Lutzoni F."/>
            <person name="Magnuson J."/>
            <person name="Mondo S."/>
            <person name="Nolan M."/>
            <person name="Ohm R."/>
            <person name="Pangilinan J."/>
            <person name="Park H.-J."/>
            <person name="Ramirez L."/>
            <person name="Alfaro M."/>
            <person name="Sun H."/>
            <person name="Tritt A."/>
            <person name="Yoshinaga Y."/>
            <person name="Zwiers L.-H."/>
            <person name="Turgeon B.G."/>
            <person name="Goodwin S.B."/>
            <person name="Spatafora J.W."/>
            <person name="Crous P.W."/>
            <person name="Grigoriev I.V."/>
        </authorList>
    </citation>
    <scope>NUCLEOTIDE SEQUENCE</scope>
    <source>
        <strain evidence="2">P77</strain>
    </source>
</reference>
<dbReference type="EMBL" id="ML975346">
    <property type="protein sequence ID" value="KAF1832119.1"/>
    <property type="molecule type" value="Genomic_DNA"/>
</dbReference>
<organism evidence="2 3">
    <name type="scientific">Decorospora gaudefroyi</name>
    <dbReference type="NCBI Taxonomy" id="184978"/>
    <lineage>
        <taxon>Eukaryota</taxon>
        <taxon>Fungi</taxon>
        <taxon>Dikarya</taxon>
        <taxon>Ascomycota</taxon>
        <taxon>Pezizomycotina</taxon>
        <taxon>Dothideomycetes</taxon>
        <taxon>Pleosporomycetidae</taxon>
        <taxon>Pleosporales</taxon>
        <taxon>Pleosporineae</taxon>
        <taxon>Pleosporaceae</taxon>
        <taxon>Decorospora</taxon>
    </lineage>
</organism>
<evidence type="ECO:0000256" key="1">
    <source>
        <dbReference type="SAM" id="MobiDB-lite"/>
    </source>
</evidence>
<keyword evidence="3" id="KW-1185">Reference proteome</keyword>
<sequence>MSVRFGSPTLSRSDEEIRNEMDRDQPAYCAGWPTLEPLPLNTYTNGASKVENAGERLAEVQSILETQRISHSTSLFAFRVPADAEYNKETNNNLKYLTLLFTADMSADFHKIENTILRIRSHFRNHPSTATITIECIDYRVQRGLFSFPISHEDTAILKKMLLRRGLEDDPASCPPTVVITTPSARDSEWSKKLKPSILSKINSPWTPDFKIEVVLGIGLLTGRKKYAEKAGTRTNAEHYEKEVRMGSSIGIATLEKGSGTMGGSVTLEGGVECALTNWHVVRDDKLDNILKKSTKGFLEVDDKTLKASPQTIVSPSNQDHYAFLGRIQATFREVSDLLVDLSSTKDTHPHYVFTYQASRQDLSDELKKFEHYPRELGNGYAGSGRRSVEVNKYTTDKKTGKAKKVAKNEACFALNQQPNQEPGPGEDKDEEDFRGLARKPCEHWSVFDVEEKTIKVAKYGRTTGWTRGKLNSALAYIKPEAKNAEDPKNEEDTVAESYGFTQEKPGRCFVVTNPRLPGVLSGQRGLRKHSRS</sequence>